<evidence type="ECO:0000256" key="1">
    <source>
        <dbReference type="SAM" id="MobiDB-lite"/>
    </source>
</evidence>
<accession>A0AAV4J4I1</accession>
<feature type="compositionally biased region" description="Basic and acidic residues" evidence="1">
    <location>
        <begin position="30"/>
        <end position="45"/>
    </location>
</feature>
<feature type="compositionally biased region" description="Basic and acidic residues" evidence="1">
    <location>
        <begin position="89"/>
        <end position="99"/>
    </location>
</feature>
<reference evidence="2 3" key="1">
    <citation type="journal article" date="2021" name="Elife">
        <title>Chloroplast acquisition without the gene transfer in kleptoplastic sea slugs, Plakobranchus ocellatus.</title>
        <authorList>
            <person name="Maeda T."/>
            <person name="Takahashi S."/>
            <person name="Yoshida T."/>
            <person name="Shimamura S."/>
            <person name="Takaki Y."/>
            <person name="Nagai Y."/>
            <person name="Toyoda A."/>
            <person name="Suzuki Y."/>
            <person name="Arimoto A."/>
            <person name="Ishii H."/>
            <person name="Satoh N."/>
            <person name="Nishiyama T."/>
            <person name="Hasebe M."/>
            <person name="Maruyama T."/>
            <person name="Minagawa J."/>
            <person name="Obokata J."/>
            <person name="Shigenobu S."/>
        </authorList>
    </citation>
    <scope>NUCLEOTIDE SEQUENCE [LARGE SCALE GENOMIC DNA]</scope>
</reference>
<proteinExistence type="predicted"/>
<organism evidence="2 3">
    <name type="scientific">Elysia marginata</name>
    <dbReference type="NCBI Taxonomy" id="1093978"/>
    <lineage>
        <taxon>Eukaryota</taxon>
        <taxon>Metazoa</taxon>
        <taxon>Spiralia</taxon>
        <taxon>Lophotrochozoa</taxon>
        <taxon>Mollusca</taxon>
        <taxon>Gastropoda</taxon>
        <taxon>Heterobranchia</taxon>
        <taxon>Euthyneura</taxon>
        <taxon>Panpulmonata</taxon>
        <taxon>Sacoglossa</taxon>
        <taxon>Placobranchoidea</taxon>
        <taxon>Plakobranchidae</taxon>
        <taxon>Elysia</taxon>
    </lineage>
</organism>
<feature type="region of interest" description="Disordered" evidence="1">
    <location>
        <begin position="1"/>
        <end position="71"/>
    </location>
</feature>
<feature type="compositionally biased region" description="Polar residues" evidence="1">
    <location>
        <begin position="1"/>
        <end position="17"/>
    </location>
</feature>
<dbReference type="AlphaFoldDB" id="A0AAV4J4I1"/>
<sequence length="215" mass="23643">MTTPVSDLSTSPTSQNVPEEERAAPAPAAEKVRSAGKPREAKRDCSPGSDEAGSSKSAKGAERPSKGAKPNDIAASLVRFIKVTPLPKKADADLSEQDKTSGGQKQPYLDSEKMSVPTIVISRDIQLHGSHAEEKPNWTATTHDMTKDLIHNKVTIARAVNQIPENIRFDAHKSNIETLAQLPFHTLLVKWKLSFNFPAYTPRIVYGILSRYFFH</sequence>
<dbReference type="EMBL" id="BMAT01002950">
    <property type="protein sequence ID" value="GFS17265.1"/>
    <property type="molecule type" value="Genomic_DNA"/>
</dbReference>
<protein>
    <submittedName>
        <fullName evidence="2">Uncharacterized protein</fullName>
    </submittedName>
</protein>
<evidence type="ECO:0000313" key="2">
    <source>
        <dbReference type="EMBL" id="GFS17265.1"/>
    </source>
</evidence>
<comment type="caution">
    <text evidence="2">The sequence shown here is derived from an EMBL/GenBank/DDBJ whole genome shotgun (WGS) entry which is preliminary data.</text>
</comment>
<evidence type="ECO:0000313" key="3">
    <source>
        <dbReference type="Proteomes" id="UP000762676"/>
    </source>
</evidence>
<gene>
    <name evidence="2" type="ORF">ElyMa_001493000</name>
</gene>
<name>A0AAV4J4I1_9GAST</name>
<dbReference type="Proteomes" id="UP000762676">
    <property type="component" value="Unassembled WGS sequence"/>
</dbReference>
<feature type="region of interest" description="Disordered" evidence="1">
    <location>
        <begin position="89"/>
        <end position="109"/>
    </location>
</feature>
<keyword evidence="3" id="KW-1185">Reference proteome</keyword>